<dbReference type="AlphaFoldDB" id="A0A6P1BSA6"/>
<reference evidence="7 8" key="1">
    <citation type="journal article" date="2020" name="Arch. Microbiol.">
        <title>Bradyrhizobium uaiense sp. nov., a new highly efficient cowpea symbiont.</title>
        <authorList>
            <person name="Cabral Michel D."/>
            <person name="Azarias Guimaraes A."/>
            <person name="Martins da Costa E."/>
            <person name="Soares de Carvalho T."/>
            <person name="Balsanelli E."/>
            <person name="Willems A."/>
            <person name="Maltempi de Souza E."/>
            <person name="de Souza Moreira F.M."/>
        </authorList>
    </citation>
    <scope>NUCLEOTIDE SEQUENCE [LARGE SCALE GENOMIC DNA]</scope>
    <source>
        <strain evidence="7 8">UFLA 03-164</strain>
    </source>
</reference>
<dbReference type="RefSeq" id="WP_163160745.1">
    <property type="nucleotide sequence ID" value="NZ_VKHP01000225.1"/>
</dbReference>
<dbReference type="Pfam" id="PF03466">
    <property type="entry name" value="LysR_substrate"/>
    <property type="match status" value="1"/>
</dbReference>
<accession>A0A6P1BSA6</accession>
<evidence type="ECO:0000256" key="4">
    <source>
        <dbReference type="ARBA" id="ARBA00023125"/>
    </source>
</evidence>
<keyword evidence="8" id="KW-1185">Reference proteome</keyword>
<dbReference type="PANTHER" id="PTHR30579:SF7">
    <property type="entry name" value="HTH-TYPE TRANSCRIPTIONAL REGULATOR LRHA-RELATED"/>
    <property type="match status" value="1"/>
</dbReference>
<dbReference type="InterPro" id="IPR036390">
    <property type="entry name" value="WH_DNA-bd_sf"/>
</dbReference>
<evidence type="ECO:0000256" key="1">
    <source>
        <dbReference type="ARBA" id="ARBA00003502"/>
    </source>
</evidence>
<dbReference type="Gene3D" id="3.40.190.10">
    <property type="entry name" value="Periplasmic binding protein-like II"/>
    <property type="match status" value="2"/>
</dbReference>
<dbReference type="InterPro" id="IPR036388">
    <property type="entry name" value="WH-like_DNA-bd_sf"/>
</dbReference>
<evidence type="ECO:0000256" key="3">
    <source>
        <dbReference type="ARBA" id="ARBA00023015"/>
    </source>
</evidence>
<dbReference type="GO" id="GO:0003700">
    <property type="term" value="F:DNA-binding transcription factor activity"/>
    <property type="evidence" value="ECO:0007669"/>
    <property type="project" value="InterPro"/>
</dbReference>
<dbReference type="EMBL" id="VKHP01000225">
    <property type="protein sequence ID" value="NEV01219.1"/>
    <property type="molecule type" value="Genomic_DNA"/>
</dbReference>
<dbReference type="PRINTS" id="PR00039">
    <property type="entry name" value="HTHLYSR"/>
</dbReference>
<keyword evidence="4" id="KW-0238">DNA-binding</keyword>
<proteinExistence type="inferred from homology"/>
<name>A0A6P1BSA6_9BRAD</name>
<dbReference type="Proteomes" id="UP000468531">
    <property type="component" value="Unassembled WGS sequence"/>
</dbReference>
<organism evidence="7 8">
    <name type="scientific">Bradyrhizobium uaiense</name>
    <dbReference type="NCBI Taxonomy" id="2594946"/>
    <lineage>
        <taxon>Bacteria</taxon>
        <taxon>Pseudomonadati</taxon>
        <taxon>Pseudomonadota</taxon>
        <taxon>Alphaproteobacteria</taxon>
        <taxon>Hyphomicrobiales</taxon>
        <taxon>Nitrobacteraceae</taxon>
        <taxon>Bradyrhizobium</taxon>
    </lineage>
</organism>
<protein>
    <submittedName>
        <fullName evidence="7">LysR family transcriptional regulator</fullName>
    </submittedName>
</protein>
<comment type="function">
    <text evidence="1">NodD regulates the expression of the nodABCFE genes which encode other nodulation proteins. NodD is also a negative regulator of its own expression. Binds flavonoids as inducers.</text>
</comment>
<dbReference type="SUPFAM" id="SSF46785">
    <property type="entry name" value="Winged helix' DNA-binding domain"/>
    <property type="match status" value="1"/>
</dbReference>
<dbReference type="PROSITE" id="PS50931">
    <property type="entry name" value="HTH_LYSR"/>
    <property type="match status" value="1"/>
</dbReference>
<dbReference type="SUPFAM" id="SSF53850">
    <property type="entry name" value="Periplasmic binding protein-like II"/>
    <property type="match status" value="1"/>
</dbReference>
<comment type="similarity">
    <text evidence="2">Belongs to the LysR transcriptional regulatory family.</text>
</comment>
<dbReference type="Pfam" id="PF00126">
    <property type="entry name" value="HTH_1"/>
    <property type="match status" value="1"/>
</dbReference>
<evidence type="ECO:0000256" key="2">
    <source>
        <dbReference type="ARBA" id="ARBA00009437"/>
    </source>
</evidence>
<dbReference type="Gene3D" id="1.10.10.10">
    <property type="entry name" value="Winged helix-like DNA-binding domain superfamily/Winged helix DNA-binding domain"/>
    <property type="match status" value="1"/>
</dbReference>
<evidence type="ECO:0000259" key="6">
    <source>
        <dbReference type="PROSITE" id="PS50931"/>
    </source>
</evidence>
<evidence type="ECO:0000313" key="8">
    <source>
        <dbReference type="Proteomes" id="UP000468531"/>
    </source>
</evidence>
<dbReference type="GO" id="GO:0003677">
    <property type="term" value="F:DNA binding"/>
    <property type="evidence" value="ECO:0007669"/>
    <property type="project" value="UniProtKB-KW"/>
</dbReference>
<dbReference type="InterPro" id="IPR005119">
    <property type="entry name" value="LysR_subst-bd"/>
</dbReference>
<evidence type="ECO:0000313" key="7">
    <source>
        <dbReference type="EMBL" id="NEV01219.1"/>
    </source>
</evidence>
<dbReference type="PANTHER" id="PTHR30579">
    <property type="entry name" value="TRANSCRIPTIONAL REGULATOR"/>
    <property type="match status" value="1"/>
</dbReference>
<dbReference type="InterPro" id="IPR050176">
    <property type="entry name" value="LTTR"/>
</dbReference>
<keyword evidence="3" id="KW-0805">Transcription regulation</keyword>
<comment type="caution">
    <text evidence="7">The sequence shown here is derived from an EMBL/GenBank/DDBJ whole genome shotgun (WGS) entry which is preliminary data.</text>
</comment>
<sequence>MTTTLDIDTMQAFLLVAELQGFTRAAEALGTTQAAISMKLQRLETVLGKRLVERSPRAVRLTADGAAFLHHARALIEVHDRALSGEKPARQQLTLGISDHAAGPELVPLLERLHAMASQLALAVTIGFSREMLDAYDAGELDAVIVRQEGSRRGGEKLTEDEFGWFAAKRFVWPRGDALPLAALAPPCGVRALAVRALDKAGIAWTESFIGGGVTAVVSAALAGLAVAPLVRRIAPPGLIDIGPTHKLPRLGASKVMLHSKVSDPAKLAALRTLAATFRSVAAAT</sequence>
<feature type="domain" description="HTH lysR-type" evidence="6">
    <location>
        <begin position="5"/>
        <end position="62"/>
    </location>
</feature>
<dbReference type="FunFam" id="1.10.10.10:FF:000001">
    <property type="entry name" value="LysR family transcriptional regulator"/>
    <property type="match status" value="1"/>
</dbReference>
<gene>
    <name evidence="7" type="ORF">FNJ47_36850</name>
</gene>
<dbReference type="InterPro" id="IPR000847">
    <property type="entry name" value="LysR_HTH_N"/>
</dbReference>
<keyword evidence="5" id="KW-0804">Transcription</keyword>
<evidence type="ECO:0000256" key="5">
    <source>
        <dbReference type="ARBA" id="ARBA00023163"/>
    </source>
</evidence>